<dbReference type="InParanoid" id="A0A067PUX1"/>
<feature type="region of interest" description="Disordered" evidence="1">
    <location>
        <begin position="1"/>
        <end position="46"/>
    </location>
</feature>
<organism evidence="2 3">
    <name type="scientific">Jaapia argillacea MUCL 33604</name>
    <dbReference type="NCBI Taxonomy" id="933084"/>
    <lineage>
        <taxon>Eukaryota</taxon>
        <taxon>Fungi</taxon>
        <taxon>Dikarya</taxon>
        <taxon>Basidiomycota</taxon>
        <taxon>Agaricomycotina</taxon>
        <taxon>Agaricomycetes</taxon>
        <taxon>Agaricomycetidae</taxon>
        <taxon>Jaapiales</taxon>
        <taxon>Jaapiaceae</taxon>
        <taxon>Jaapia</taxon>
    </lineage>
</organism>
<dbReference type="Proteomes" id="UP000027265">
    <property type="component" value="Unassembled WGS sequence"/>
</dbReference>
<sequence>MGWGIGDPGDDGDEQEGDRHGDGDGKEEEMQTGPSQGRFGEDKDDDRFIVEFPNAGTVIRKDGTLHERWRRRFGGDGVRDGDGDVLMDEGGENNAFSPFASELDWRVVKWAIQESPGKGSFDRLLAIPGVKEQLGLSYQDVRGIEKIVDSIPTRAPWLEHTIILWDNPDDKHLIQYQDVVTLI</sequence>
<evidence type="ECO:0000256" key="1">
    <source>
        <dbReference type="SAM" id="MobiDB-lite"/>
    </source>
</evidence>
<dbReference type="AlphaFoldDB" id="A0A067PUX1"/>
<reference evidence="3" key="1">
    <citation type="journal article" date="2014" name="Proc. Natl. Acad. Sci. U.S.A.">
        <title>Extensive sampling of basidiomycete genomes demonstrates inadequacy of the white-rot/brown-rot paradigm for wood decay fungi.</title>
        <authorList>
            <person name="Riley R."/>
            <person name="Salamov A.A."/>
            <person name="Brown D.W."/>
            <person name="Nagy L.G."/>
            <person name="Floudas D."/>
            <person name="Held B.W."/>
            <person name="Levasseur A."/>
            <person name="Lombard V."/>
            <person name="Morin E."/>
            <person name="Otillar R."/>
            <person name="Lindquist E.A."/>
            <person name="Sun H."/>
            <person name="LaButti K.M."/>
            <person name="Schmutz J."/>
            <person name="Jabbour D."/>
            <person name="Luo H."/>
            <person name="Baker S.E."/>
            <person name="Pisabarro A.G."/>
            <person name="Walton J.D."/>
            <person name="Blanchette R.A."/>
            <person name="Henrissat B."/>
            <person name="Martin F."/>
            <person name="Cullen D."/>
            <person name="Hibbett D.S."/>
            <person name="Grigoriev I.V."/>
        </authorList>
    </citation>
    <scope>NUCLEOTIDE SEQUENCE [LARGE SCALE GENOMIC DNA]</scope>
    <source>
        <strain evidence="3">MUCL 33604</strain>
    </source>
</reference>
<evidence type="ECO:0000313" key="2">
    <source>
        <dbReference type="EMBL" id="KDQ54141.1"/>
    </source>
</evidence>
<dbReference type="EMBL" id="KL197730">
    <property type="protein sequence ID" value="KDQ54141.1"/>
    <property type="molecule type" value="Genomic_DNA"/>
</dbReference>
<name>A0A067PUX1_9AGAM</name>
<accession>A0A067PUX1</accession>
<proteinExistence type="predicted"/>
<dbReference type="HOGENOM" id="CLU_1475381_0_0_1"/>
<gene>
    <name evidence="2" type="ORF">JAAARDRAFT_196889</name>
</gene>
<protein>
    <submittedName>
        <fullName evidence="2">Uncharacterized protein</fullName>
    </submittedName>
</protein>
<keyword evidence="3" id="KW-1185">Reference proteome</keyword>
<dbReference type="OrthoDB" id="2688393at2759"/>
<evidence type="ECO:0000313" key="3">
    <source>
        <dbReference type="Proteomes" id="UP000027265"/>
    </source>
</evidence>